<accession>A0A0H2S2I8</accession>
<organism evidence="1 2">
    <name type="scientific">Schizopora paradoxa</name>
    <dbReference type="NCBI Taxonomy" id="27342"/>
    <lineage>
        <taxon>Eukaryota</taxon>
        <taxon>Fungi</taxon>
        <taxon>Dikarya</taxon>
        <taxon>Basidiomycota</taxon>
        <taxon>Agaricomycotina</taxon>
        <taxon>Agaricomycetes</taxon>
        <taxon>Hymenochaetales</taxon>
        <taxon>Schizoporaceae</taxon>
        <taxon>Schizopora</taxon>
    </lineage>
</organism>
<reference evidence="1 2" key="1">
    <citation type="submission" date="2015-04" db="EMBL/GenBank/DDBJ databases">
        <title>Complete genome sequence of Schizopora paradoxa KUC8140, a cosmopolitan wood degrader in East Asia.</title>
        <authorList>
            <consortium name="DOE Joint Genome Institute"/>
            <person name="Min B."/>
            <person name="Park H."/>
            <person name="Jang Y."/>
            <person name="Kim J.-J."/>
            <person name="Kim K.H."/>
            <person name="Pangilinan J."/>
            <person name="Lipzen A."/>
            <person name="Riley R."/>
            <person name="Grigoriev I.V."/>
            <person name="Spatafora J.W."/>
            <person name="Choi I.-G."/>
        </authorList>
    </citation>
    <scope>NUCLEOTIDE SEQUENCE [LARGE SCALE GENOMIC DNA]</scope>
    <source>
        <strain evidence="1 2">KUC8140</strain>
    </source>
</reference>
<dbReference type="Proteomes" id="UP000053477">
    <property type="component" value="Unassembled WGS sequence"/>
</dbReference>
<dbReference type="InParanoid" id="A0A0H2S2I8"/>
<evidence type="ECO:0000313" key="1">
    <source>
        <dbReference type="EMBL" id="KLO11226.1"/>
    </source>
</evidence>
<proteinExistence type="predicted"/>
<evidence type="ECO:0008006" key="3">
    <source>
        <dbReference type="Google" id="ProtNLM"/>
    </source>
</evidence>
<dbReference type="SUPFAM" id="SSF52047">
    <property type="entry name" value="RNI-like"/>
    <property type="match status" value="1"/>
</dbReference>
<gene>
    <name evidence="1" type="ORF">SCHPADRAFT_975766</name>
</gene>
<sequence>MRSPPSLKRLELEGLPLYHTMDWFGVSSNLQELSFLNVPLSYRPPWIPENDSNIIPLEFLRTLRISRARGTTPIPEVVNSLGLAASILSYITSRALRVLDLYLDSFDCHQALVHFLRRSSPPLEFLSVQVHFIRHGDEEDRERLVVDAFSCVPSVRRLRYRGDPNVTVCPEIVVRMLSRNLDGDSSSGILPEIEHIELVDVVASIQTFVDIANVRCQPLADMRTLKSVSLFGCFAKAPGELISMLREELGNFEPGDDISQLPASLSALGKFITDGLQFRTKQSPSDDELIRSY</sequence>
<dbReference type="OrthoDB" id="2840257at2759"/>
<keyword evidence="2" id="KW-1185">Reference proteome</keyword>
<evidence type="ECO:0000313" key="2">
    <source>
        <dbReference type="Proteomes" id="UP000053477"/>
    </source>
</evidence>
<dbReference type="EMBL" id="KQ086006">
    <property type="protein sequence ID" value="KLO11226.1"/>
    <property type="molecule type" value="Genomic_DNA"/>
</dbReference>
<name>A0A0H2S2I8_9AGAM</name>
<protein>
    <recommendedName>
        <fullName evidence="3">F-box domain-containing protein</fullName>
    </recommendedName>
</protein>
<dbReference type="AlphaFoldDB" id="A0A0H2S2I8"/>